<evidence type="ECO:0000256" key="1">
    <source>
        <dbReference type="SAM" id="Phobius"/>
    </source>
</evidence>
<accession>A0A212U0V0</accession>
<dbReference type="EMBL" id="FYEX01000002">
    <property type="protein sequence ID" value="SNC71744.1"/>
    <property type="molecule type" value="Genomic_DNA"/>
</dbReference>
<dbReference type="AlphaFoldDB" id="A0A212U0V0"/>
<dbReference type="InterPro" id="IPR019253">
    <property type="entry name" value="DUF2244_TM"/>
</dbReference>
<gene>
    <name evidence="2" type="ORF">SAMN06295916_1365</name>
</gene>
<keyword evidence="1" id="KW-0812">Transmembrane</keyword>
<name>A0A212U0V0_9BURK</name>
<keyword evidence="1" id="KW-0472">Membrane</keyword>
<sequence length="159" mass="18291">MSLKANPDSGYVWHMKRNCSFTPKQVGLFYLSMVCFSSLIASYFWWQGAWMILPFTLTELLVLGIALLIYARHASDYEKIRLNGTEFTIELFLGNRRTVKHWNAPWVRVKDPEPNLDAKKQLVVLEMGQETIQIGQFIFADQRAGLAKEIRSAIKGVLH</sequence>
<keyword evidence="3" id="KW-1185">Reference proteome</keyword>
<evidence type="ECO:0000313" key="2">
    <source>
        <dbReference type="EMBL" id="SNC71744.1"/>
    </source>
</evidence>
<organism evidence="2 3">
    <name type="scientific">Polynucleobacter victoriensis</name>
    <dbReference type="NCBI Taxonomy" id="2049319"/>
    <lineage>
        <taxon>Bacteria</taxon>
        <taxon>Pseudomonadati</taxon>
        <taxon>Pseudomonadota</taxon>
        <taxon>Betaproteobacteria</taxon>
        <taxon>Burkholderiales</taxon>
        <taxon>Burkholderiaceae</taxon>
        <taxon>Polynucleobacter</taxon>
    </lineage>
</organism>
<keyword evidence="1" id="KW-1133">Transmembrane helix</keyword>
<dbReference type="OrthoDB" id="9091577at2"/>
<reference evidence="2 3" key="1">
    <citation type="submission" date="2017-06" db="EMBL/GenBank/DDBJ databases">
        <authorList>
            <person name="Kim H.J."/>
            <person name="Triplett B.A."/>
        </authorList>
    </citation>
    <scope>NUCLEOTIDE SEQUENCE [LARGE SCALE GENOMIC DNA]</scope>
    <source>
        <strain evidence="2 3">MWH-VicM1</strain>
    </source>
</reference>
<dbReference type="Pfam" id="PF10003">
    <property type="entry name" value="DUF2244"/>
    <property type="match status" value="1"/>
</dbReference>
<feature type="transmembrane region" description="Helical" evidence="1">
    <location>
        <begin position="26"/>
        <end position="46"/>
    </location>
</feature>
<feature type="transmembrane region" description="Helical" evidence="1">
    <location>
        <begin position="52"/>
        <end position="71"/>
    </location>
</feature>
<evidence type="ECO:0000313" key="3">
    <source>
        <dbReference type="Proteomes" id="UP000197215"/>
    </source>
</evidence>
<proteinExistence type="predicted"/>
<protein>
    <submittedName>
        <fullName evidence="2">Uncharacterized membrane protein</fullName>
    </submittedName>
</protein>
<dbReference type="Proteomes" id="UP000197215">
    <property type="component" value="Unassembled WGS sequence"/>
</dbReference>
<dbReference type="RefSeq" id="WP_088813310.1">
    <property type="nucleotide sequence ID" value="NZ_FYEX01000002.1"/>
</dbReference>